<keyword evidence="1" id="KW-0831">Ubiquinone biosynthesis</keyword>
<dbReference type="InterPro" id="IPR051454">
    <property type="entry name" value="RNA/ubiquinone_mod_enzymes"/>
</dbReference>
<dbReference type="PANTHER" id="PTHR30217">
    <property type="entry name" value="PEPTIDASE U32 FAMILY"/>
    <property type="match status" value="1"/>
</dbReference>
<evidence type="ECO:0000313" key="3">
    <source>
        <dbReference type="Proteomes" id="UP000219331"/>
    </source>
</evidence>
<dbReference type="GO" id="GO:0006744">
    <property type="term" value="P:ubiquinone biosynthetic process"/>
    <property type="evidence" value="ECO:0007669"/>
    <property type="project" value="UniProtKB-UniRule"/>
</dbReference>
<protein>
    <recommendedName>
        <fullName evidence="1">Ubiquinone biosynthesis protein UbiV</fullName>
    </recommendedName>
</protein>
<dbReference type="PANTHER" id="PTHR30217:SF11">
    <property type="entry name" value="UBIQUINONE BIOSYNTHESIS PROTEIN UBIV"/>
    <property type="match status" value="1"/>
</dbReference>
<dbReference type="InterPro" id="IPR001539">
    <property type="entry name" value="Peptidase_U32"/>
</dbReference>
<dbReference type="EMBL" id="OBML01000002">
    <property type="protein sequence ID" value="SOB96127.1"/>
    <property type="molecule type" value="Genomic_DNA"/>
</dbReference>
<keyword evidence="2" id="KW-0645">Protease</keyword>
<dbReference type="InterPro" id="IPR043693">
    <property type="entry name" value="UbiV"/>
</dbReference>
<comment type="cofactor">
    <cofactor evidence="1">
        <name>[4Fe-4S] cluster</name>
        <dbReference type="ChEBI" id="CHEBI:49883"/>
    </cofactor>
</comment>
<feature type="binding site" evidence="1">
    <location>
        <position position="186"/>
    </location>
    <ligand>
        <name>[4Fe-4S] cluster</name>
        <dbReference type="ChEBI" id="CHEBI:49883"/>
    </ligand>
</feature>
<evidence type="ECO:0000313" key="2">
    <source>
        <dbReference type="EMBL" id="SOB96127.1"/>
    </source>
</evidence>
<feature type="binding site" evidence="1">
    <location>
        <position position="40"/>
    </location>
    <ligand>
        <name>[4Fe-4S] cluster</name>
        <dbReference type="ChEBI" id="CHEBI:49883"/>
    </ligand>
</feature>
<name>A0A285RV26_9HYPH</name>
<feature type="binding site" evidence="1">
    <location>
        <position position="173"/>
    </location>
    <ligand>
        <name>[4Fe-4S] cluster</name>
        <dbReference type="ChEBI" id="CHEBI:49883"/>
    </ligand>
</feature>
<dbReference type="Pfam" id="PF01136">
    <property type="entry name" value="Peptidase_U32"/>
    <property type="match status" value="1"/>
</dbReference>
<dbReference type="HAMAP" id="MF_02233">
    <property type="entry name" value="UbiV"/>
    <property type="match status" value="1"/>
</dbReference>
<dbReference type="GO" id="GO:0008233">
    <property type="term" value="F:peptidase activity"/>
    <property type="evidence" value="ECO:0007669"/>
    <property type="project" value="UniProtKB-KW"/>
</dbReference>
<comment type="similarity">
    <text evidence="1">Belongs to the peptidase U32 family. UbiV subfamily.</text>
</comment>
<comment type="subunit">
    <text evidence="1">Forms a heterodimer with UbiU.</text>
</comment>
<reference evidence="2 3" key="1">
    <citation type="submission" date="2017-08" db="EMBL/GenBank/DDBJ databases">
        <authorList>
            <person name="de Groot N.N."/>
        </authorList>
    </citation>
    <scope>NUCLEOTIDE SEQUENCE [LARGE SCALE GENOMIC DNA]</scope>
    <source>
        <strain evidence="2 3">USBA 352</strain>
    </source>
</reference>
<comment type="pathway">
    <text evidence="1">Cofactor biosynthesis; ubiquinone biosynthesis.</text>
</comment>
<keyword evidence="2" id="KW-0378">Hydrolase</keyword>
<dbReference type="NCBIfam" id="NF011991">
    <property type="entry name" value="PRK15447.1"/>
    <property type="match status" value="1"/>
</dbReference>
<dbReference type="GO" id="GO:0006508">
    <property type="term" value="P:proteolysis"/>
    <property type="evidence" value="ECO:0007669"/>
    <property type="project" value="UniProtKB-KW"/>
</dbReference>
<dbReference type="OrthoDB" id="8523349at2"/>
<keyword evidence="3" id="KW-1185">Reference proteome</keyword>
<dbReference type="GO" id="GO:0051539">
    <property type="term" value="F:4 iron, 4 sulfur cluster binding"/>
    <property type="evidence" value="ECO:0007669"/>
    <property type="project" value="UniProtKB-UniRule"/>
</dbReference>
<comment type="function">
    <text evidence="1">Required for O(2)-independent ubiquinone (coenzyme Q) biosynthesis. Together with UbiU, is essential for the C6-hydroxylation reaction in the oxygen-independent ubiquinone biosynthesis pathway.</text>
</comment>
<organism evidence="2 3">
    <name type="scientific">Stappia indica</name>
    <dbReference type="NCBI Taxonomy" id="538381"/>
    <lineage>
        <taxon>Bacteria</taxon>
        <taxon>Pseudomonadati</taxon>
        <taxon>Pseudomonadota</taxon>
        <taxon>Alphaproteobacteria</taxon>
        <taxon>Hyphomicrobiales</taxon>
        <taxon>Stappiaceae</taxon>
        <taxon>Stappia</taxon>
    </lineage>
</organism>
<dbReference type="GO" id="GO:0046872">
    <property type="term" value="F:metal ion binding"/>
    <property type="evidence" value="ECO:0007669"/>
    <property type="project" value="UniProtKB-KW"/>
</dbReference>
<dbReference type="AlphaFoldDB" id="A0A285RV26"/>
<dbReference type="Proteomes" id="UP000219331">
    <property type="component" value="Unassembled WGS sequence"/>
</dbReference>
<dbReference type="UniPathway" id="UPA00232"/>
<keyword evidence="1" id="KW-0004">4Fe-4S</keyword>
<keyword evidence="1" id="KW-0479">Metal-binding</keyword>
<keyword evidence="1" id="KW-0411">Iron-sulfur</keyword>
<dbReference type="RefSeq" id="WP_097173924.1">
    <property type="nucleotide sequence ID" value="NZ_OBML01000002.1"/>
</dbReference>
<keyword evidence="1" id="KW-0408">Iron</keyword>
<proteinExistence type="inferred from homology"/>
<evidence type="ECO:0000256" key="1">
    <source>
        <dbReference type="HAMAP-Rule" id="MF_02233"/>
    </source>
</evidence>
<sequence length="308" mass="33344">MQLTVGPIQGFWDPGQWSAFYERLADTPEISRVVLGELVCSKRLPFYQTRLPDAIAQLLASGKDVALTSLALVTPLKRERRMAAELAAMDLEVEVNDLTMLAHLAPDARFSVGPLVNVYNEGTLAVLARRGAMRVCLPPELSATSIRRIAAATDMPVEVWGWGRLPLAMSGRCYHARYHDRAKDQCQFVCAEDPDGLAVDTLDDQQFLAINGLQTLSGQCANMAHHLPALREAGVAGLRLSPQTSGFFEVIELFAHLTAGRIDAEEFCAKALPHAPGGAFCDGFLDGPTGVSWSGSQDQVRQQSGGTP</sequence>
<feature type="binding site" evidence="1">
    <location>
        <position position="190"/>
    </location>
    <ligand>
        <name>[4Fe-4S] cluster</name>
        <dbReference type="ChEBI" id="CHEBI:49883"/>
    </ligand>
</feature>
<accession>A0A285RV26</accession>
<dbReference type="STRING" id="538381.GCA_001696535_03389"/>
<gene>
    <name evidence="1" type="primary">ubiV</name>
    <name evidence="2" type="ORF">SAMN05421512_102118</name>
</gene>